<evidence type="ECO:0000259" key="6">
    <source>
        <dbReference type="PROSITE" id="PS50109"/>
    </source>
</evidence>
<evidence type="ECO:0000259" key="7">
    <source>
        <dbReference type="PROSITE" id="PS50112"/>
    </source>
</evidence>
<sequence length="621" mass="70152">MPIAQKHFVQALYGSFPDPVVIIDSDWIILSANPAITKQFGYTADEIANRPARILYATDEDYDAYLSRDARERAGEDVSDDVHQYRRKDGSVFSARLRVTAVRDEDGTAQGFIGVVHDISDLLELDRARRKTAEMFDAALQAIPEGFAIFDRQEKLIAFNEAYRRILGKAGDGLQMGMTAEEILVAVHEAGNYPSMPIGSPEASAWIESRLQDFRQPSGKPHLFPYGDGRWMQAENLKAGDGNTVVLRIDVTALKEAELALDRQRLEYYTLVQNIPDFICRISPDLTCTFVNETYAEFIGKPASELAGKPFLDFVPERDRERLVRLLRNLSPEDPIFAREQRRPLADGSDFWIFWSNMAVFDGDNLVEYITAGRDITELKRQQVRIAQQSAELKRKNEALNQFTGTVSHDLKAPLRHISMFSEMISEDVTSGNFADLPVYAHHLRQSARRMDRLIDSLLDYAQIADQINNWQTVSMSDVVSDAILNLDTFIREADARFEFDVLPQVKGDPELLKRLCQNLIGNAVKYRREGIKPVISIYSETIDDCVRIYFQDNGIGIDPRFAKKIFDVLQRLHRDESVYPGTGIGLALAKRIADSHNGSIELDTSFSQGARFVLTLPDAV</sequence>
<dbReference type="InterPro" id="IPR000700">
    <property type="entry name" value="PAS-assoc_C"/>
</dbReference>
<feature type="domain" description="PAC" evidence="8">
    <location>
        <begin position="337"/>
        <end position="388"/>
    </location>
</feature>
<dbReference type="PANTHER" id="PTHR43304">
    <property type="entry name" value="PHYTOCHROME-LIKE PROTEIN CPH1"/>
    <property type="match status" value="1"/>
</dbReference>
<dbReference type="CDD" id="cd00130">
    <property type="entry name" value="PAS"/>
    <property type="match status" value="2"/>
</dbReference>
<evidence type="ECO:0000256" key="2">
    <source>
        <dbReference type="ARBA" id="ARBA00012438"/>
    </source>
</evidence>
<dbReference type="NCBIfam" id="TIGR00229">
    <property type="entry name" value="sensory_box"/>
    <property type="match status" value="2"/>
</dbReference>
<dbReference type="Proteomes" id="UP000585507">
    <property type="component" value="Unassembled WGS sequence"/>
</dbReference>
<dbReference type="InterPro" id="IPR013656">
    <property type="entry name" value="PAS_4"/>
</dbReference>
<dbReference type="PROSITE" id="PS50109">
    <property type="entry name" value="HIS_KIN"/>
    <property type="match status" value="1"/>
</dbReference>
<dbReference type="SUPFAM" id="SSF55785">
    <property type="entry name" value="PYP-like sensor domain (PAS domain)"/>
    <property type="match status" value="3"/>
</dbReference>
<feature type="domain" description="Histidine kinase" evidence="6">
    <location>
        <begin position="406"/>
        <end position="621"/>
    </location>
</feature>
<dbReference type="PANTHER" id="PTHR43304:SF1">
    <property type="entry name" value="PAC DOMAIN-CONTAINING PROTEIN"/>
    <property type="match status" value="1"/>
</dbReference>
<comment type="caution">
    <text evidence="9">The sequence shown here is derived from an EMBL/GenBank/DDBJ whole genome shotgun (WGS) entry which is preliminary data.</text>
</comment>
<dbReference type="Gene3D" id="3.30.450.20">
    <property type="entry name" value="PAS domain"/>
    <property type="match status" value="3"/>
</dbReference>
<evidence type="ECO:0000256" key="1">
    <source>
        <dbReference type="ARBA" id="ARBA00000085"/>
    </source>
</evidence>
<dbReference type="SMART" id="SM00091">
    <property type="entry name" value="PAS"/>
    <property type="match status" value="3"/>
</dbReference>
<dbReference type="EMBL" id="JACHBK010000003">
    <property type="protein sequence ID" value="MBB5534680.1"/>
    <property type="molecule type" value="Genomic_DNA"/>
</dbReference>
<dbReference type="InterPro" id="IPR013767">
    <property type="entry name" value="PAS_fold"/>
</dbReference>
<dbReference type="RefSeq" id="WP_018324752.1">
    <property type="nucleotide sequence ID" value="NZ_JACHBK010000003.1"/>
</dbReference>
<dbReference type="Pfam" id="PF00989">
    <property type="entry name" value="PAS"/>
    <property type="match status" value="1"/>
</dbReference>
<evidence type="ECO:0000313" key="9">
    <source>
        <dbReference type="EMBL" id="MBB5534680.1"/>
    </source>
</evidence>
<dbReference type="PROSITE" id="PS50113">
    <property type="entry name" value="PAC"/>
    <property type="match status" value="2"/>
</dbReference>
<dbReference type="Pfam" id="PF02518">
    <property type="entry name" value="HATPase_c"/>
    <property type="match status" value="1"/>
</dbReference>
<dbReference type="SMART" id="SM00388">
    <property type="entry name" value="HisKA"/>
    <property type="match status" value="1"/>
</dbReference>
<dbReference type="GO" id="GO:0006355">
    <property type="term" value="P:regulation of DNA-templated transcription"/>
    <property type="evidence" value="ECO:0007669"/>
    <property type="project" value="InterPro"/>
</dbReference>
<dbReference type="InterPro" id="IPR036890">
    <property type="entry name" value="HATPase_C_sf"/>
</dbReference>
<dbReference type="SUPFAM" id="SSF47384">
    <property type="entry name" value="Homodimeric domain of signal transducing histidine kinase"/>
    <property type="match status" value="1"/>
</dbReference>
<dbReference type="Pfam" id="PF08448">
    <property type="entry name" value="PAS_4"/>
    <property type="match status" value="1"/>
</dbReference>
<keyword evidence="3" id="KW-0597">Phosphoprotein</keyword>
<feature type="domain" description="PAS" evidence="7">
    <location>
        <begin position="264"/>
        <end position="334"/>
    </location>
</feature>
<dbReference type="SMART" id="SM00387">
    <property type="entry name" value="HATPase_c"/>
    <property type="match status" value="1"/>
</dbReference>
<dbReference type="InterPro" id="IPR036097">
    <property type="entry name" value="HisK_dim/P_sf"/>
</dbReference>
<dbReference type="InterPro" id="IPR035965">
    <property type="entry name" value="PAS-like_dom_sf"/>
</dbReference>
<dbReference type="SUPFAM" id="SSF55874">
    <property type="entry name" value="ATPase domain of HSP90 chaperone/DNA topoisomerase II/histidine kinase"/>
    <property type="match status" value="1"/>
</dbReference>
<protein>
    <recommendedName>
        <fullName evidence="2">histidine kinase</fullName>
        <ecNumber evidence="2">2.7.13.3</ecNumber>
    </recommendedName>
</protein>
<dbReference type="Pfam" id="PF12860">
    <property type="entry name" value="PAS_7"/>
    <property type="match status" value="1"/>
</dbReference>
<dbReference type="InterPro" id="IPR052162">
    <property type="entry name" value="Sensor_kinase/Photoreceptor"/>
</dbReference>
<dbReference type="InterPro" id="IPR003594">
    <property type="entry name" value="HATPase_dom"/>
</dbReference>
<dbReference type="Gene3D" id="3.30.565.10">
    <property type="entry name" value="Histidine kinase-like ATPase, C-terminal domain"/>
    <property type="match status" value="1"/>
</dbReference>
<dbReference type="Gene3D" id="1.10.287.130">
    <property type="match status" value="1"/>
</dbReference>
<dbReference type="Pfam" id="PF00512">
    <property type="entry name" value="HisKA"/>
    <property type="match status" value="1"/>
</dbReference>
<dbReference type="InterPro" id="IPR005467">
    <property type="entry name" value="His_kinase_dom"/>
</dbReference>
<reference evidence="9 10" key="1">
    <citation type="submission" date="2020-08" db="EMBL/GenBank/DDBJ databases">
        <title>Genomic Encyclopedia of Type Strains, Phase IV (KMG-V): Genome sequencing to study the core and pangenomes of soil and plant-associated prokaryotes.</title>
        <authorList>
            <person name="Whitman W."/>
        </authorList>
    </citation>
    <scope>NUCLEOTIDE SEQUENCE [LARGE SCALE GENOMIC DNA]</scope>
    <source>
        <strain evidence="9 10">SEMIA 4084</strain>
    </source>
</reference>
<keyword evidence="10" id="KW-1185">Reference proteome</keyword>
<dbReference type="SMART" id="SM00086">
    <property type="entry name" value="PAC"/>
    <property type="match status" value="2"/>
</dbReference>
<dbReference type="InterPro" id="IPR000014">
    <property type="entry name" value="PAS"/>
</dbReference>
<feature type="domain" description="PAS" evidence="7">
    <location>
        <begin position="4"/>
        <end position="50"/>
    </location>
</feature>
<dbReference type="InterPro" id="IPR003661">
    <property type="entry name" value="HisK_dim/P_dom"/>
</dbReference>
<dbReference type="CDD" id="cd00082">
    <property type="entry name" value="HisKA"/>
    <property type="match status" value="1"/>
</dbReference>
<comment type="catalytic activity">
    <reaction evidence="1">
        <text>ATP + protein L-histidine = ADP + protein N-phospho-L-histidine.</text>
        <dbReference type="EC" id="2.7.13.3"/>
    </reaction>
</comment>
<keyword evidence="4" id="KW-0808">Transferase</keyword>
<gene>
    <name evidence="9" type="ORF">GGD55_001363</name>
</gene>
<dbReference type="GO" id="GO:0000155">
    <property type="term" value="F:phosphorelay sensor kinase activity"/>
    <property type="evidence" value="ECO:0007669"/>
    <property type="project" value="InterPro"/>
</dbReference>
<evidence type="ECO:0000256" key="5">
    <source>
        <dbReference type="ARBA" id="ARBA00022777"/>
    </source>
</evidence>
<evidence type="ECO:0000256" key="3">
    <source>
        <dbReference type="ARBA" id="ARBA00022553"/>
    </source>
</evidence>
<dbReference type="AlphaFoldDB" id="A0A7W8X5Y9"/>
<accession>A0A7W8X5Y9</accession>
<proteinExistence type="predicted"/>
<dbReference type="InterPro" id="IPR001610">
    <property type="entry name" value="PAC"/>
</dbReference>
<feature type="domain" description="PAC" evidence="8">
    <location>
        <begin position="78"/>
        <end position="131"/>
    </location>
</feature>
<name>A0A7W8X5Y9_9HYPH</name>
<evidence type="ECO:0000313" key="10">
    <source>
        <dbReference type="Proteomes" id="UP000585507"/>
    </source>
</evidence>
<dbReference type="PRINTS" id="PR00344">
    <property type="entry name" value="BCTRLSENSOR"/>
</dbReference>
<dbReference type="PROSITE" id="PS50112">
    <property type="entry name" value="PAS"/>
    <property type="match status" value="2"/>
</dbReference>
<evidence type="ECO:0000256" key="4">
    <source>
        <dbReference type="ARBA" id="ARBA00022679"/>
    </source>
</evidence>
<dbReference type="EC" id="2.7.13.3" evidence="2"/>
<organism evidence="9 10">
    <name type="scientific">Rhizobium giardinii</name>
    <dbReference type="NCBI Taxonomy" id="56731"/>
    <lineage>
        <taxon>Bacteria</taxon>
        <taxon>Pseudomonadati</taxon>
        <taxon>Pseudomonadota</taxon>
        <taxon>Alphaproteobacteria</taxon>
        <taxon>Hyphomicrobiales</taxon>
        <taxon>Rhizobiaceae</taxon>
        <taxon>Rhizobium/Agrobacterium group</taxon>
        <taxon>Rhizobium</taxon>
    </lineage>
</organism>
<evidence type="ECO:0000259" key="8">
    <source>
        <dbReference type="PROSITE" id="PS50113"/>
    </source>
</evidence>
<keyword evidence="5" id="KW-0418">Kinase</keyword>
<dbReference type="InterPro" id="IPR004358">
    <property type="entry name" value="Sig_transdc_His_kin-like_C"/>
</dbReference>